<comment type="catalytic activity">
    <reaction evidence="1">
        <text>Hydrolysis of alkylated DNA, releasing 3-methyladenine, 3-methylguanine, 7-methylguanine and 7-methyladenine.</text>
        <dbReference type="EC" id="3.2.2.21"/>
    </reaction>
</comment>
<dbReference type="InterPro" id="IPR003265">
    <property type="entry name" value="HhH-GPD_domain"/>
</dbReference>
<dbReference type="GO" id="GO:0032131">
    <property type="term" value="F:alkylated DNA binding"/>
    <property type="evidence" value="ECO:0007669"/>
    <property type="project" value="TreeGrafter"/>
</dbReference>
<dbReference type="CDD" id="cd00056">
    <property type="entry name" value="ENDO3c"/>
    <property type="match status" value="1"/>
</dbReference>
<feature type="domain" description="HhH-GPD" evidence="6">
    <location>
        <begin position="117"/>
        <end position="292"/>
    </location>
</feature>
<gene>
    <name evidence="8" type="ORF">K8V08_07105</name>
</gene>
<organism evidence="8 9">
    <name type="scientific">Brevibacterium senegalense</name>
    <dbReference type="NCBI Taxonomy" id="1033736"/>
    <lineage>
        <taxon>Bacteria</taxon>
        <taxon>Bacillati</taxon>
        <taxon>Actinomycetota</taxon>
        <taxon>Actinomycetes</taxon>
        <taxon>Micrococcales</taxon>
        <taxon>Brevibacteriaceae</taxon>
        <taxon>Brevibacterium</taxon>
    </lineage>
</organism>
<dbReference type="InterPro" id="IPR037046">
    <property type="entry name" value="AlkA_N_sf"/>
</dbReference>
<dbReference type="InterPro" id="IPR011257">
    <property type="entry name" value="DNA_glycosylase"/>
</dbReference>
<keyword evidence="3" id="KW-0227">DNA damage</keyword>
<reference evidence="8" key="2">
    <citation type="submission" date="2021-09" db="EMBL/GenBank/DDBJ databases">
        <authorList>
            <person name="Gilroy R."/>
        </authorList>
    </citation>
    <scope>NUCLEOTIDE SEQUENCE</scope>
    <source>
        <strain evidence="8">ChiGjej5B5-7349</strain>
    </source>
</reference>
<evidence type="ECO:0000256" key="2">
    <source>
        <dbReference type="ARBA" id="ARBA00012000"/>
    </source>
</evidence>
<sequence length="292" mass="31474">REAARTSLAVHAVEGLHLLEGASATMTRWVDVHAEPHAITVSLEETGATVTTGTRDAAVNDEIAARVRHWFDLDTDTSAIDRHLSADPFFTEQVRGRPGLRMSRFQSPFEAVVMTVLGQQVTLRTSRLFDARLVAAYGVSPTAGADRSAGVHDPSSRAGTAPSGIADLRLFPTPARLAEVPLEELRATVRLTRSRARTVHEVADLFAQTGDPDVLPPRSDLQSVHGIGPWTLDYLAIRAGTDPDAFPASDAVLRRTLAALAPDLDAGALTERIATWSPYRSYAAARLWAQAS</sequence>
<dbReference type="PANTHER" id="PTHR43003:SF13">
    <property type="entry name" value="DNA-3-METHYLADENINE GLYCOSYLASE 2"/>
    <property type="match status" value="1"/>
</dbReference>
<proteinExistence type="predicted"/>
<dbReference type="Proteomes" id="UP000784435">
    <property type="component" value="Unassembled WGS sequence"/>
</dbReference>
<dbReference type="EC" id="3.2.2.21" evidence="2"/>
<dbReference type="InterPro" id="IPR023170">
    <property type="entry name" value="HhH_base_excis_C"/>
</dbReference>
<comment type="caution">
    <text evidence="8">The sequence shown here is derived from an EMBL/GenBank/DDBJ whole genome shotgun (WGS) entry which is preliminary data.</text>
</comment>
<dbReference type="GO" id="GO:0006307">
    <property type="term" value="P:DNA alkylation repair"/>
    <property type="evidence" value="ECO:0007669"/>
    <property type="project" value="TreeGrafter"/>
</dbReference>
<dbReference type="Gene3D" id="1.10.340.30">
    <property type="entry name" value="Hypothetical protein, domain 2"/>
    <property type="match status" value="1"/>
</dbReference>
<protein>
    <recommendedName>
        <fullName evidence="2">DNA-3-methyladenine glycosylase II</fullName>
        <ecNumber evidence="2">3.2.2.21</ecNumber>
    </recommendedName>
</protein>
<feature type="region of interest" description="Disordered" evidence="5">
    <location>
        <begin position="143"/>
        <end position="164"/>
    </location>
</feature>
<dbReference type="SUPFAM" id="SSF55945">
    <property type="entry name" value="TATA-box binding protein-like"/>
    <property type="match status" value="1"/>
</dbReference>
<dbReference type="PANTHER" id="PTHR43003">
    <property type="entry name" value="DNA-3-METHYLADENINE GLYCOSYLASE"/>
    <property type="match status" value="1"/>
</dbReference>
<dbReference type="InterPro" id="IPR010316">
    <property type="entry name" value="AlkA_N"/>
</dbReference>
<accession>A0A921MDC6</accession>
<dbReference type="GO" id="GO:0006285">
    <property type="term" value="P:base-excision repair, AP site formation"/>
    <property type="evidence" value="ECO:0007669"/>
    <property type="project" value="TreeGrafter"/>
</dbReference>
<dbReference type="GO" id="GO:0043916">
    <property type="term" value="F:DNA-7-methylguanine glycosylase activity"/>
    <property type="evidence" value="ECO:0007669"/>
    <property type="project" value="TreeGrafter"/>
</dbReference>
<dbReference type="SMART" id="SM01009">
    <property type="entry name" value="AlkA_N"/>
    <property type="match status" value="1"/>
</dbReference>
<evidence type="ECO:0000256" key="5">
    <source>
        <dbReference type="SAM" id="MobiDB-lite"/>
    </source>
</evidence>
<dbReference type="Gene3D" id="1.10.1670.10">
    <property type="entry name" value="Helix-hairpin-Helix base-excision DNA repair enzymes (C-terminal)"/>
    <property type="match status" value="1"/>
</dbReference>
<name>A0A921MDC6_9MICO</name>
<dbReference type="Pfam" id="PF06029">
    <property type="entry name" value="AlkA_N"/>
    <property type="match status" value="1"/>
</dbReference>
<dbReference type="GO" id="GO:0008725">
    <property type="term" value="F:DNA-3-methyladenine glycosylase activity"/>
    <property type="evidence" value="ECO:0007669"/>
    <property type="project" value="TreeGrafter"/>
</dbReference>
<dbReference type="EMBL" id="DYUK01000152">
    <property type="protein sequence ID" value="HJG80164.1"/>
    <property type="molecule type" value="Genomic_DNA"/>
</dbReference>
<dbReference type="Pfam" id="PF00730">
    <property type="entry name" value="HhH-GPD"/>
    <property type="match status" value="1"/>
</dbReference>
<evidence type="ECO:0000313" key="9">
    <source>
        <dbReference type="Proteomes" id="UP000784435"/>
    </source>
</evidence>
<keyword evidence="4" id="KW-0234">DNA repair</keyword>
<evidence type="ECO:0000313" key="8">
    <source>
        <dbReference type="EMBL" id="HJG80164.1"/>
    </source>
</evidence>
<evidence type="ECO:0000256" key="4">
    <source>
        <dbReference type="ARBA" id="ARBA00023204"/>
    </source>
</evidence>
<evidence type="ECO:0000259" key="7">
    <source>
        <dbReference type="SMART" id="SM01009"/>
    </source>
</evidence>
<dbReference type="AlphaFoldDB" id="A0A921MDC6"/>
<dbReference type="GO" id="GO:0005737">
    <property type="term" value="C:cytoplasm"/>
    <property type="evidence" value="ECO:0007669"/>
    <property type="project" value="TreeGrafter"/>
</dbReference>
<dbReference type="GO" id="GO:0032993">
    <property type="term" value="C:protein-DNA complex"/>
    <property type="evidence" value="ECO:0007669"/>
    <property type="project" value="TreeGrafter"/>
</dbReference>
<dbReference type="InterPro" id="IPR051912">
    <property type="entry name" value="Alkylbase_DNA_Glycosylase/TA"/>
</dbReference>
<reference evidence="8" key="1">
    <citation type="journal article" date="2021" name="PeerJ">
        <title>Extensive microbial diversity within the chicken gut microbiome revealed by metagenomics and culture.</title>
        <authorList>
            <person name="Gilroy R."/>
            <person name="Ravi A."/>
            <person name="Getino M."/>
            <person name="Pursley I."/>
            <person name="Horton D.L."/>
            <person name="Alikhan N.F."/>
            <person name="Baker D."/>
            <person name="Gharbi K."/>
            <person name="Hall N."/>
            <person name="Watson M."/>
            <person name="Adriaenssens E.M."/>
            <person name="Foster-Nyarko E."/>
            <person name="Jarju S."/>
            <person name="Secka A."/>
            <person name="Antonio M."/>
            <person name="Oren A."/>
            <person name="Chaudhuri R.R."/>
            <person name="La Ragione R."/>
            <person name="Hildebrand F."/>
            <person name="Pallen M.J."/>
        </authorList>
    </citation>
    <scope>NUCLEOTIDE SEQUENCE</scope>
    <source>
        <strain evidence="8">ChiGjej5B5-7349</strain>
    </source>
</reference>
<dbReference type="Gene3D" id="3.30.310.20">
    <property type="entry name" value="DNA-3-methyladenine glycosylase AlkA, N-terminal domain"/>
    <property type="match status" value="1"/>
</dbReference>
<dbReference type="SUPFAM" id="SSF48150">
    <property type="entry name" value="DNA-glycosylase"/>
    <property type="match status" value="1"/>
</dbReference>
<feature type="domain" description="DNA-3-methyladenine glycosylase AlkA N-terminal" evidence="7">
    <location>
        <begin position="5"/>
        <end position="107"/>
    </location>
</feature>
<evidence type="ECO:0000256" key="3">
    <source>
        <dbReference type="ARBA" id="ARBA00022763"/>
    </source>
</evidence>
<evidence type="ECO:0000259" key="6">
    <source>
        <dbReference type="SMART" id="SM00478"/>
    </source>
</evidence>
<evidence type="ECO:0000256" key="1">
    <source>
        <dbReference type="ARBA" id="ARBA00000086"/>
    </source>
</evidence>
<feature type="non-terminal residue" evidence="8">
    <location>
        <position position="1"/>
    </location>
</feature>
<dbReference type="SMART" id="SM00478">
    <property type="entry name" value="ENDO3c"/>
    <property type="match status" value="1"/>
</dbReference>